<dbReference type="HOGENOM" id="CLU_930903_0_0_1"/>
<dbReference type="OMA" id="WEVEEHE"/>
<evidence type="ECO:0000313" key="4">
    <source>
        <dbReference type="Proteomes" id="UP000006753"/>
    </source>
</evidence>
<dbReference type="SUPFAM" id="SSF55729">
    <property type="entry name" value="Acyl-CoA N-acyltransferases (Nat)"/>
    <property type="match status" value="1"/>
</dbReference>
<feature type="compositionally biased region" description="Polar residues" evidence="1">
    <location>
        <begin position="36"/>
        <end position="46"/>
    </location>
</feature>
<proteinExistence type="predicted"/>
<dbReference type="Proteomes" id="UP000006753">
    <property type="component" value="Unassembled WGS sequence"/>
</dbReference>
<protein>
    <submittedName>
        <fullName evidence="3">Ankyrin repeat family protein</fullName>
    </submittedName>
</protein>
<gene>
    <name evidence="3" type="ORF">MBM_01692</name>
</gene>
<keyword evidence="4" id="KW-1185">Reference proteome</keyword>
<dbReference type="OrthoDB" id="3536770at2759"/>
<feature type="domain" description="N-acetyltransferase" evidence="2">
    <location>
        <begin position="119"/>
        <end position="281"/>
    </location>
</feature>
<evidence type="ECO:0000313" key="3">
    <source>
        <dbReference type="EMBL" id="EKD19740.1"/>
    </source>
</evidence>
<dbReference type="InterPro" id="IPR000182">
    <property type="entry name" value="GNAT_dom"/>
</dbReference>
<feature type="region of interest" description="Disordered" evidence="1">
    <location>
        <begin position="1"/>
        <end position="49"/>
    </location>
</feature>
<name>K1WQ51_MARBU</name>
<reference evidence="3 4" key="1">
    <citation type="journal article" date="2012" name="BMC Genomics">
        <title>Sequencing the genome of Marssonina brunnea reveals fungus-poplar co-evolution.</title>
        <authorList>
            <person name="Zhu S."/>
            <person name="Cao Y.-Z."/>
            <person name="Jiang C."/>
            <person name="Tan B.-Y."/>
            <person name="Wang Z."/>
            <person name="Feng S."/>
            <person name="Zhang L."/>
            <person name="Su X.-H."/>
            <person name="Brejova B."/>
            <person name="Vinar T."/>
            <person name="Xu M."/>
            <person name="Wang M.-X."/>
            <person name="Zhang S.-G."/>
            <person name="Huang M.-R."/>
            <person name="Wu R."/>
            <person name="Zhou Y."/>
        </authorList>
    </citation>
    <scope>NUCLEOTIDE SEQUENCE [LARGE SCALE GENOMIC DNA]</scope>
    <source>
        <strain evidence="3 4">MB_m1</strain>
    </source>
</reference>
<dbReference type="eggNOG" id="ENOG502SDUB">
    <property type="taxonomic scope" value="Eukaryota"/>
</dbReference>
<dbReference type="Gene3D" id="3.40.630.30">
    <property type="match status" value="1"/>
</dbReference>
<evidence type="ECO:0000259" key="2">
    <source>
        <dbReference type="PROSITE" id="PS51186"/>
    </source>
</evidence>
<evidence type="ECO:0000256" key="1">
    <source>
        <dbReference type="SAM" id="MobiDB-lite"/>
    </source>
</evidence>
<dbReference type="AlphaFoldDB" id="K1WQ51"/>
<dbReference type="EMBL" id="JH921430">
    <property type="protein sequence ID" value="EKD19740.1"/>
    <property type="molecule type" value="Genomic_DNA"/>
</dbReference>
<dbReference type="CDD" id="cd04301">
    <property type="entry name" value="NAT_SF"/>
    <property type="match status" value="1"/>
</dbReference>
<accession>K1WQ51</accession>
<sequence>MASEALTTEKMEGARSSGDFSNLVPKPRGAAEDGQDTQSESESVGSSHLVEDSVDQQYLRYNQVKHGERATRQAILQAPDLPETEVDMISYITMDEDTEFWTQQIHVRCLYGDALIAQARGRYIDRDAIRANFLGLTSDLVDDTACMTTELFDERGHFKAAVAQMGSGVWGDELSQGALLTIDMIWVDGDWRGQGVGTAVAARFVEAAHGWKADIRFVIVWPAELNISEFYHGPEVDKAARAAASHENVKRARRFWRKVGYRRIGHTSYFGDAVDPAHRMHGLAADDDWNYADRVLPLA</sequence>
<dbReference type="InterPro" id="IPR016181">
    <property type="entry name" value="Acyl_CoA_acyltransferase"/>
</dbReference>
<dbReference type="InParanoid" id="K1WQ51"/>
<dbReference type="PROSITE" id="PS51186">
    <property type="entry name" value="GNAT"/>
    <property type="match status" value="1"/>
</dbReference>
<dbReference type="KEGG" id="mbe:MBM_01692"/>
<dbReference type="GO" id="GO:0016747">
    <property type="term" value="F:acyltransferase activity, transferring groups other than amino-acyl groups"/>
    <property type="evidence" value="ECO:0007669"/>
    <property type="project" value="InterPro"/>
</dbReference>
<dbReference type="GeneID" id="18757627"/>
<organism evidence="3 4">
    <name type="scientific">Marssonina brunnea f. sp. multigermtubi (strain MB_m1)</name>
    <name type="common">Marssonina leaf spot fungus</name>
    <dbReference type="NCBI Taxonomy" id="1072389"/>
    <lineage>
        <taxon>Eukaryota</taxon>
        <taxon>Fungi</taxon>
        <taxon>Dikarya</taxon>
        <taxon>Ascomycota</taxon>
        <taxon>Pezizomycotina</taxon>
        <taxon>Leotiomycetes</taxon>
        <taxon>Helotiales</taxon>
        <taxon>Drepanopezizaceae</taxon>
        <taxon>Drepanopeziza</taxon>
    </lineage>
</organism>